<evidence type="ECO:0000313" key="11">
    <source>
        <dbReference type="Proteomes" id="UP001180020"/>
    </source>
</evidence>
<evidence type="ECO:0000256" key="2">
    <source>
        <dbReference type="ARBA" id="ARBA00023015"/>
    </source>
</evidence>
<sequence>MAETGRGGPPDRPPINQQQKLLPPMKTPQILRPPRKQRRHFPLIASPPPPPPFSLPPPPPALPSPAPPANSALWFHVSGGGGGGDEVKDLIASLKKESEAEEQEADSIKLANMHACREAANLPPVASTGAKRKPKASKHSKSAPQLPGTNAGAVHDDLTAGGGCRYDNSLGLLTKKFINLIHQAEDSTLDLNDAAYSLNVQKRRIYDITNVLEGVGLIEKTLKNRICWTGHDMSRPKELDIHVAQLKNKMLFALKAPRGTNVEVPDPDESSHEYHLVIIIHFGDSSDEENCEATSPHRNPTPMDVHVDNSKDGRTTPLPTEENSGTSPDGGGQVNQKDSSGSMSSQDSVTHLVKIVPPEGEESTDYWFTTGSGANMMDMWRIECILRTSLLCI</sequence>
<feature type="region of interest" description="Disordered" evidence="8">
    <location>
        <begin position="121"/>
        <end position="151"/>
    </location>
</feature>
<comment type="similarity">
    <text evidence="1 6">Belongs to the E2F/DP family.</text>
</comment>
<keyword evidence="4 6" id="KW-0804">Transcription</keyword>
<feature type="compositionally biased region" description="Low complexity" evidence="8">
    <location>
        <begin position="339"/>
        <end position="348"/>
    </location>
</feature>
<dbReference type="InterPro" id="IPR003316">
    <property type="entry name" value="E2F_WHTH_DNA-bd_dom"/>
</dbReference>
<feature type="region of interest" description="Disordered" evidence="8">
    <location>
        <begin position="1"/>
        <end position="71"/>
    </location>
</feature>
<dbReference type="InterPro" id="IPR036388">
    <property type="entry name" value="WH-like_DNA-bd_sf"/>
</dbReference>
<dbReference type="InterPro" id="IPR036390">
    <property type="entry name" value="WH_DNA-bd_sf"/>
</dbReference>
<dbReference type="FunFam" id="1.10.10.10:FF:000008">
    <property type="entry name" value="E2F transcription factor 1"/>
    <property type="match status" value="1"/>
</dbReference>
<dbReference type="SUPFAM" id="SSF46785">
    <property type="entry name" value="Winged helix' DNA-binding domain"/>
    <property type="match status" value="1"/>
</dbReference>
<dbReference type="Pfam" id="PF02319">
    <property type="entry name" value="WHD_E2F_TDP"/>
    <property type="match status" value="1"/>
</dbReference>
<keyword evidence="2 6" id="KW-0805">Transcription regulation</keyword>
<feature type="compositionally biased region" description="Pro residues" evidence="8">
    <location>
        <begin position="45"/>
        <end position="68"/>
    </location>
</feature>
<dbReference type="InterPro" id="IPR037241">
    <property type="entry name" value="E2F-DP_heterodim"/>
</dbReference>
<organism evidence="10 11">
    <name type="scientific">Acorus calamus</name>
    <name type="common">Sweet flag</name>
    <dbReference type="NCBI Taxonomy" id="4465"/>
    <lineage>
        <taxon>Eukaryota</taxon>
        <taxon>Viridiplantae</taxon>
        <taxon>Streptophyta</taxon>
        <taxon>Embryophyta</taxon>
        <taxon>Tracheophyta</taxon>
        <taxon>Spermatophyta</taxon>
        <taxon>Magnoliopsida</taxon>
        <taxon>Liliopsida</taxon>
        <taxon>Acoraceae</taxon>
        <taxon>Acorus</taxon>
    </lineage>
</organism>
<feature type="compositionally biased region" description="Polar residues" evidence="8">
    <location>
        <begin position="317"/>
        <end position="327"/>
    </location>
</feature>
<comment type="caution">
    <text evidence="10">The sequence shown here is derived from an EMBL/GenBank/DDBJ whole genome shotgun (WGS) entry which is preliminary data.</text>
</comment>
<evidence type="ECO:0000259" key="9">
    <source>
        <dbReference type="SMART" id="SM01372"/>
    </source>
</evidence>
<evidence type="ECO:0000313" key="10">
    <source>
        <dbReference type="EMBL" id="KAK1320188.1"/>
    </source>
</evidence>
<dbReference type="Proteomes" id="UP001180020">
    <property type="component" value="Unassembled WGS sequence"/>
</dbReference>
<protein>
    <submittedName>
        <fullName evidence="10">Transcription factor E2FB</fullName>
    </submittedName>
</protein>
<dbReference type="PANTHER" id="PTHR12081">
    <property type="entry name" value="TRANSCRIPTION FACTOR E2F"/>
    <property type="match status" value="1"/>
</dbReference>
<dbReference type="EMBL" id="JAUJYO010000003">
    <property type="protein sequence ID" value="KAK1320188.1"/>
    <property type="molecule type" value="Genomic_DNA"/>
</dbReference>
<dbReference type="SMART" id="SM01372">
    <property type="entry name" value="E2F_TDP"/>
    <property type="match status" value="1"/>
</dbReference>
<accession>A0AAV9F2R6</accession>
<name>A0AAV9F2R6_ACOCL</name>
<evidence type="ECO:0000256" key="1">
    <source>
        <dbReference type="ARBA" id="ARBA00010940"/>
    </source>
</evidence>
<dbReference type="SUPFAM" id="SSF144074">
    <property type="entry name" value="E2F-DP heterodimerization region"/>
    <property type="match status" value="1"/>
</dbReference>
<evidence type="ECO:0000256" key="7">
    <source>
        <dbReference type="SAM" id="Coils"/>
    </source>
</evidence>
<evidence type="ECO:0000256" key="8">
    <source>
        <dbReference type="SAM" id="MobiDB-lite"/>
    </source>
</evidence>
<evidence type="ECO:0000256" key="4">
    <source>
        <dbReference type="ARBA" id="ARBA00023163"/>
    </source>
</evidence>
<reference evidence="10" key="2">
    <citation type="submission" date="2023-06" db="EMBL/GenBank/DDBJ databases">
        <authorList>
            <person name="Ma L."/>
            <person name="Liu K.-W."/>
            <person name="Li Z."/>
            <person name="Hsiao Y.-Y."/>
            <person name="Qi Y."/>
            <person name="Fu T."/>
            <person name="Tang G."/>
            <person name="Zhang D."/>
            <person name="Sun W.-H."/>
            <person name="Liu D.-K."/>
            <person name="Li Y."/>
            <person name="Chen G.-Z."/>
            <person name="Liu X.-D."/>
            <person name="Liao X.-Y."/>
            <person name="Jiang Y.-T."/>
            <person name="Yu X."/>
            <person name="Hao Y."/>
            <person name="Huang J."/>
            <person name="Zhao X.-W."/>
            <person name="Ke S."/>
            <person name="Chen Y.-Y."/>
            <person name="Wu W.-L."/>
            <person name="Hsu J.-L."/>
            <person name="Lin Y.-F."/>
            <person name="Huang M.-D."/>
            <person name="Li C.-Y."/>
            <person name="Huang L."/>
            <person name="Wang Z.-W."/>
            <person name="Zhao X."/>
            <person name="Zhong W.-Y."/>
            <person name="Peng D.-H."/>
            <person name="Ahmad S."/>
            <person name="Lan S."/>
            <person name="Zhang J.-S."/>
            <person name="Tsai W.-C."/>
            <person name="Van De Peer Y."/>
            <person name="Liu Z.-J."/>
        </authorList>
    </citation>
    <scope>NUCLEOTIDE SEQUENCE</scope>
    <source>
        <strain evidence="10">CP</strain>
        <tissue evidence="10">Leaves</tissue>
    </source>
</reference>
<dbReference type="Gene3D" id="1.10.10.10">
    <property type="entry name" value="Winged helix-like DNA-binding domain superfamily/Winged helix DNA-binding domain"/>
    <property type="match status" value="1"/>
</dbReference>
<dbReference type="PANTHER" id="PTHR12081:SF51">
    <property type="entry name" value="TRANSCRIPTION FACTOR E2FC"/>
    <property type="match status" value="1"/>
</dbReference>
<evidence type="ECO:0000256" key="3">
    <source>
        <dbReference type="ARBA" id="ARBA00023125"/>
    </source>
</evidence>
<keyword evidence="5" id="KW-0131">Cell cycle</keyword>
<dbReference type="AlphaFoldDB" id="A0AAV9F2R6"/>
<dbReference type="GO" id="GO:0000978">
    <property type="term" value="F:RNA polymerase II cis-regulatory region sequence-specific DNA binding"/>
    <property type="evidence" value="ECO:0007669"/>
    <property type="project" value="InterPro"/>
</dbReference>
<keyword evidence="7" id="KW-0175">Coiled coil</keyword>
<feature type="domain" description="E2F/DP family winged-helix DNA-binding" evidence="9">
    <location>
        <begin position="165"/>
        <end position="230"/>
    </location>
</feature>
<comment type="subcellular location">
    <subcellularLocation>
        <location evidence="6">Nucleus</location>
    </subcellularLocation>
</comment>
<evidence type="ECO:0000256" key="5">
    <source>
        <dbReference type="ARBA" id="ARBA00023306"/>
    </source>
</evidence>
<keyword evidence="11" id="KW-1185">Reference proteome</keyword>
<reference evidence="10" key="1">
    <citation type="journal article" date="2023" name="Nat. Commun.">
        <title>Diploid and tetraploid genomes of Acorus and the evolution of monocots.</title>
        <authorList>
            <person name="Ma L."/>
            <person name="Liu K.W."/>
            <person name="Li Z."/>
            <person name="Hsiao Y.Y."/>
            <person name="Qi Y."/>
            <person name="Fu T."/>
            <person name="Tang G.D."/>
            <person name="Zhang D."/>
            <person name="Sun W.H."/>
            <person name="Liu D.K."/>
            <person name="Li Y."/>
            <person name="Chen G.Z."/>
            <person name="Liu X.D."/>
            <person name="Liao X.Y."/>
            <person name="Jiang Y.T."/>
            <person name="Yu X."/>
            <person name="Hao Y."/>
            <person name="Huang J."/>
            <person name="Zhao X.W."/>
            <person name="Ke S."/>
            <person name="Chen Y.Y."/>
            <person name="Wu W.L."/>
            <person name="Hsu J.L."/>
            <person name="Lin Y.F."/>
            <person name="Huang M.D."/>
            <person name="Li C.Y."/>
            <person name="Huang L."/>
            <person name="Wang Z.W."/>
            <person name="Zhao X."/>
            <person name="Zhong W.Y."/>
            <person name="Peng D.H."/>
            <person name="Ahmad S."/>
            <person name="Lan S."/>
            <person name="Zhang J.S."/>
            <person name="Tsai W.C."/>
            <person name="Van de Peer Y."/>
            <person name="Liu Z.J."/>
        </authorList>
    </citation>
    <scope>NUCLEOTIDE SEQUENCE</scope>
    <source>
        <strain evidence="10">CP</strain>
    </source>
</reference>
<feature type="compositionally biased region" description="Basic and acidic residues" evidence="8">
    <location>
        <begin position="305"/>
        <end position="314"/>
    </location>
</feature>
<dbReference type="GO" id="GO:0090575">
    <property type="term" value="C:RNA polymerase II transcription regulator complex"/>
    <property type="evidence" value="ECO:0007669"/>
    <property type="project" value="TreeGrafter"/>
</dbReference>
<dbReference type="InterPro" id="IPR015633">
    <property type="entry name" value="E2F"/>
</dbReference>
<feature type="compositionally biased region" description="Basic residues" evidence="8">
    <location>
        <begin position="130"/>
        <end position="141"/>
    </location>
</feature>
<dbReference type="GO" id="GO:0000981">
    <property type="term" value="F:DNA-binding transcription factor activity, RNA polymerase II-specific"/>
    <property type="evidence" value="ECO:0007669"/>
    <property type="project" value="TreeGrafter"/>
</dbReference>
<keyword evidence="3 6" id="KW-0238">DNA-binding</keyword>
<gene>
    <name evidence="10" type="primary">E2FB</name>
    <name evidence="10" type="ORF">QJS10_CPA03g02174</name>
</gene>
<keyword evidence="6" id="KW-0539">Nucleus</keyword>
<evidence type="ECO:0000256" key="6">
    <source>
        <dbReference type="RuleBase" id="RU003796"/>
    </source>
</evidence>
<proteinExistence type="inferred from homology"/>
<feature type="region of interest" description="Disordered" evidence="8">
    <location>
        <begin position="287"/>
        <end position="348"/>
    </location>
</feature>
<feature type="coiled-coil region" evidence="7">
    <location>
        <begin position="84"/>
        <end position="111"/>
    </location>
</feature>